<name>A0ABU1AQ61_9BACT</name>
<dbReference type="Pfam" id="PF13899">
    <property type="entry name" value="Thioredoxin_7"/>
    <property type="match status" value="1"/>
</dbReference>
<sequence length="148" mass="16364">MRKILTTALFALLGLQASLSAGEGWMTDFKAAKAKAAAENKPILVDFTGSDWCGWCIKLDKEVFSQAAFQEYAEEELVLVELDFPRAKKQSAELKAQNEALAQHYGIRGFPTILVLSPEGKLIEKTGYRRGGAEQYVDHIQEIVASVQ</sequence>
<dbReference type="InterPro" id="IPR013766">
    <property type="entry name" value="Thioredoxin_domain"/>
</dbReference>
<reference evidence="4 5" key="1">
    <citation type="submission" date="2023-04" db="EMBL/GenBank/DDBJ databases">
        <title>A novel bacteria isolated from coastal sediment.</title>
        <authorList>
            <person name="Liu X.-J."/>
            <person name="Du Z.-J."/>
        </authorList>
    </citation>
    <scope>NUCLEOTIDE SEQUENCE [LARGE SCALE GENOMIC DNA]</scope>
    <source>
        <strain evidence="4 5">SDUM461003</strain>
    </source>
</reference>
<organism evidence="4 5">
    <name type="scientific">Thalassobacterium maritimum</name>
    <dbReference type="NCBI Taxonomy" id="3041265"/>
    <lineage>
        <taxon>Bacteria</taxon>
        <taxon>Pseudomonadati</taxon>
        <taxon>Verrucomicrobiota</taxon>
        <taxon>Opitutia</taxon>
        <taxon>Puniceicoccales</taxon>
        <taxon>Coraliomargaritaceae</taxon>
        <taxon>Thalassobacterium</taxon>
    </lineage>
</organism>
<protein>
    <submittedName>
        <fullName evidence="4">Thioredoxin family protein</fullName>
    </submittedName>
</protein>
<feature type="chain" id="PRO_5045842578" evidence="2">
    <location>
        <begin position="22"/>
        <end position="148"/>
    </location>
</feature>
<dbReference type="SUPFAM" id="SSF52833">
    <property type="entry name" value="Thioredoxin-like"/>
    <property type="match status" value="1"/>
</dbReference>
<keyword evidence="1 2" id="KW-0732">Signal</keyword>
<evidence type="ECO:0000256" key="2">
    <source>
        <dbReference type="SAM" id="SignalP"/>
    </source>
</evidence>
<dbReference type="EMBL" id="JARXHW010000002">
    <property type="protein sequence ID" value="MDQ8206241.1"/>
    <property type="molecule type" value="Genomic_DNA"/>
</dbReference>
<evidence type="ECO:0000256" key="1">
    <source>
        <dbReference type="ARBA" id="ARBA00022729"/>
    </source>
</evidence>
<feature type="domain" description="Thioredoxin" evidence="3">
    <location>
        <begin position="4"/>
        <end position="148"/>
    </location>
</feature>
<feature type="signal peptide" evidence="2">
    <location>
        <begin position="1"/>
        <end position="21"/>
    </location>
</feature>
<proteinExistence type="predicted"/>
<evidence type="ECO:0000259" key="3">
    <source>
        <dbReference type="PROSITE" id="PS51352"/>
    </source>
</evidence>
<dbReference type="Gene3D" id="3.40.30.10">
    <property type="entry name" value="Glutaredoxin"/>
    <property type="match status" value="1"/>
</dbReference>
<dbReference type="PANTHER" id="PTHR15337">
    <property type="entry name" value="ANTERIOR GRADIENT PROTEIN-RELATED"/>
    <property type="match status" value="1"/>
</dbReference>
<dbReference type="Proteomes" id="UP001225316">
    <property type="component" value="Unassembled WGS sequence"/>
</dbReference>
<dbReference type="InterPro" id="IPR036249">
    <property type="entry name" value="Thioredoxin-like_sf"/>
</dbReference>
<evidence type="ECO:0000313" key="5">
    <source>
        <dbReference type="Proteomes" id="UP001225316"/>
    </source>
</evidence>
<dbReference type="PANTHER" id="PTHR15337:SF11">
    <property type="entry name" value="THIOREDOXIN DOMAIN-CONTAINING PROTEIN"/>
    <property type="match status" value="1"/>
</dbReference>
<keyword evidence="5" id="KW-1185">Reference proteome</keyword>
<dbReference type="InterPro" id="IPR051099">
    <property type="entry name" value="AGR/TXD"/>
</dbReference>
<accession>A0ABU1AQ61</accession>
<comment type="caution">
    <text evidence="4">The sequence shown here is derived from an EMBL/GenBank/DDBJ whole genome shotgun (WGS) entry which is preliminary data.</text>
</comment>
<dbReference type="PROSITE" id="PS51352">
    <property type="entry name" value="THIOREDOXIN_2"/>
    <property type="match status" value="1"/>
</dbReference>
<evidence type="ECO:0000313" key="4">
    <source>
        <dbReference type="EMBL" id="MDQ8206241.1"/>
    </source>
</evidence>
<dbReference type="RefSeq" id="WP_308948261.1">
    <property type="nucleotide sequence ID" value="NZ_JARXHW010000002.1"/>
</dbReference>
<gene>
    <name evidence="4" type="ORF">QEH52_01880</name>
</gene>